<accession>A0A6C0IJ08</accession>
<organism evidence="1">
    <name type="scientific">viral metagenome</name>
    <dbReference type="NCBI Taxonomy" id="1070528"/>
    <lineage>
        <taxon>unclassified sequences</taxon>
        <taxon>metagenomes</taxon>
        <taxon>organismal metagenomes</taxon>
    </lineage>
</organism>
<sequence>MNSSSFHKLSLKDECYMNLPALSYYTEYYKNVSDTELIDVFAYIYDITSNAYIIRPVSIIRDMLDNAPTQQKIIINKEEWDVWKIPCKIYNINNDDHIEAIKLLSVNIKKFNNFPLKAMKQAIAAKELKEKQHMNDYKIEEPMKAPHTIFLQAGKQMSMKKIKKMKRNIKTLKRK</sequence>
<proteinExistence type="predicted"/>
<dbReference type="AlphaFoldDB" id="A0A6C0IJ08"/>
<reference evidence="1" key="1">
    <citation type="journal article" date="2020" name="Nature">
        <title>Giant virus diversity and host interactions through global metagenomics.</title>
        <authorList>
            <person name="Schulz F."/>
            <person name="Roux S."/>
            <person name="Paez-Espino D."/>
            <person name="Jungbluth S."/>
            <person name="Walsh D.A."/>
            <person name="Denef V.J."/>
            <person name="McMahon K.D."/>
            <person name="Konstantinidis K.T."/>
            <person name="Eloe-Fadrosh E.A."/>
            <person name="Kyrpides N.C."/>
            <person name="Woyke T."/>
        </authorList>
    </citation>
    <scope>NUCLEOTIDE SEQUENCE</scope>
    <source>
        <strain evidence="1">GVMAG-M-3300023184-88</strain>
    </source>
</reference>
<protein>
    <submittedName>
        <fullName evidence="1">Uncharacterized protein</fullName>
    </submittedName>
</protein>
<name>A0A6C0IJ08_9ZZZZ</name>
<dbReference type="EMBL" id="MN740184">
    <property type="protein sequence ID" value="QHT92406.1"/>
    <property type="molecule type" value="Genomic_DNA"/>
</dbReference>
<evidence type="ECO:0000313" key="1">
    <source>
        <dbReference type="EMBL" id="QHT92406.1"/>
    </source>
</evidence>